<sequence length="93" mass="10780">SQNAFSHRLGPLGFNVYLMLVVNFMHEVELGVWKSLLVYLLWLLDTVNGGLLDRLDIRYNQIPTYGSDTIRQFTANTSEMQRMTAHHLEDLLQ</sequence>
<dbReference type="Proteomes" id="UP000008063">
    <property type="component" value="Unassembled WGS sequence"/>
</dbReference>
<dbReference type="HOGENOM" id="CLU_116861_1_0_1"/>
<proteinExistence type="predicted"/>
<evidence type="ECO:0000313" key="2">
    <source>
        <dbReference type="Proteomes" id="UP000008063"/>
    </source>
</evidence>
<dbReference type="AlphaFoldDB" id="F8PX54"/>
<protein>
    <submittedName>
        <fullName evidence="1">Uncharacterized protein</fullName>
    </submittedName>
</protein>
<dbReference type="STRING" id="936435.F8PX54"/>
<reference evidence="2" key="1">
    <citation type="journal article" date="2011" name="Science">
        <title>The plant cell wall-decomposing machinery underlies the functional diversity of forest fungi.</title>
        <authorList>
            <person name="Eastwood D.C."/>
            <person name="Floudas D."/>
            <person name="Binder M."/>
            <person name="Majcherczyk A."/>
            <person name="Schneider P."/>
            <person name="Aerts A."/>
            <person name="Asiegbu F.O."/>
            <person name="Baker S.E."/>
            <person name="Barry K."/>
            <person name="Bendiksby M."/>
            <person name="Blumentritt M."/>
            <person name="Coutinho P.M."/>
            <person name="Cullen D."/>
            <person name="de Vries R.P."/>
            <person name="Gathman A."/>
            <person name="Goodell B."/>
            <person name="Henrissat B."/>
            <person name="Ihrmark K."/>
            <person name="Kauserud H."/>
            <person name="Kohler A."/>
            <person name="LaButti K."/>
            <person name="Lapidus A."/>
            <person name="Lavin J.L."/>
            <person name="Lee Y.-H."/>
            <person name="Lindquist E."/>
            <person name="Lilly W."/>
            <person name="Lucas S."/>
            <person name="Morin E."/>
            <person name="Murat C."/>
            <person name="Oguiza J.A."/>
            <person name="Park J."/>
            <person name="Pisabarro A.G."/>
            <person name="Riley R."/>
            <person name="Rosling A."/>
            <person name="Salamov A."/>
            <person name="Schmidt O."/>
            <person name="Schmutz J."/>
            <person name="Skrede I."/>
            <person name="Stenlid J."/>
            <person name="Wiebenga A."/>
            <person name="Xie X."/>
            <person name="Kuees U."/>
            <person name="Hibbett D.S."/>
            <person name="Hoffmeister D."/>
            <person name="Hoegberg N."/>
            <person name="Martin F."/>
            <person name="Grigoriev I.V."/>
            <person name="Watkinson S.C."/>
        </authorList>
    </citation>
    <scope>NUCLEOTIDE SEQUENCE [LARGE SCALE GENOMIC DNA]</scope>
    <source>
        <strain evidence="2">strain S7.3</strain>
    </source>
</reference>
<dbReference type="EMBL" id="GL945480">
    <property type="protein sequence ID" value="EGN99433.1"/>
    <property type="molecule type" value="Genomic_DNA"/>
</dbReference>
<evidence type="ECO:0000313" key="1">
    <source>
        <dbReference type="EMBL" id="EGN99433.1"/>
    </source>
</evidence>
<organism evidence="2">
    <name type="scientific">Serpula lacrymans var. lacrymans (strain S7.3)</name>
    <name type="common">Dry rot fungus</name>
    <dbReference type="NCBI Taxonomy" id="936435"/>
    <lineage>
        <taxon>Eukaryota</taxon>
        <taxon>Fungi</taxon>
        <taxon>Dikarya</taxon>
        <taxon>Basidiomycota</taxon>
        <taxon>Agaricomycotina</taxon>
        <taxon>Agaricomycetes</taxon>
        <taxon>Agaricomycetidae</taxon>
        <taxon>Boletales</taxon>
        <taxon>Coniophorineae</taxon>
        <taxon>Serpulaceae</taxon>
        <taxon>Serpula</taxon>
    </lineage>
</organism>
<gene>
    <name evidence="1" type="ORF">SERLA73DRAFT_16815</name>
</gene>
<keyword evidence="2" id="KW-1185">Reference proteome</keyword>
<feature type="non-terminal residue" evidence="1">
    <location>
        <position position="93"/>
    </location>
</feature>
<dbReference type="OrthoDB" id="3269417at2759"/>
<feature type="non-terminal residue" evidence="1">
    <location>
        <position position="1"/>
    </location>
</feature>
<dbReference type="InParanoid" id="F8PX54"/>
<accession>F8PX54</accession>
<name>F8PX54_SERL3</name>